<evidence type="ECO:0000313" key="2">
    <source>
        <dbReference type="EMBL" id="CAD8928646.1"/>
    </source>
</evidence>
<dbReference type="Gene3D" id="3.30.200.20">
    <property type="entry name" value="Phosphorylase Kinase, domain 1"/>
    <property type="match status" value="1"/>
</dbReference>
<dbReference type="SUPFAM" id="SSF56112">
    <property type="entry name" value="Protein kinase-like (PK-like)"/>
    <property type="match status" value="1"/>
</dbReference>
<accession>A0A7S1GFI0</accession>
<feature type="domain" description="Protein kinase" evidence="1">
    <location>
        <begin position="151"/>
        <end position="467"/>
    </location>
</feature>
<evidence type="ECO:0000259" key="1">
    <source>
        <dbReference type="PROSITE" id="PS50011"/>
    </source>
</evidence>
<dbReference type="Pfam" id="PF00069">
    <property type="entry name" value="Pkinase"/>
    <property type="match status" value="1"/>
</dbReference>
<dbReference type="InterPro" id="IPR000719">
    <property type="entry name" value="Prot_kinase_dom"/>
</dbReference>
<dbReference type="PANTHER" id="PTHR46699">
    <property type="entry name" value="SERINE/THREONINE-PROTEIN KINASE STN8, CHLOROPLASTIC-RELATED"/>
    <property type="match status" value="1"/>
</dbReference>
<dbReference type="Gene3D" id="1.10.510.10">
    <property type="entry name" value="Transferase(Phosphotransferase) domain 1"/>
    <property type="match status" value="1"/>
</dbReference>
<name>A0A7S1GFI0_9CHLO</name>
<reference evidence="2" key="1">
    <citation type="submission" date="2021-01" db="EMBL/GenBank/DDBJ databases">
        <authorList>
            <person name="Corre E."/>
            <person name="Pelletier E."/>
            <person name="Niang G."/>
            <person name="Scheremetjew M."/>
            <person name="Finn R."/>
            <person name="Kale V."/>
            <person name="Holt S."/>
            <person name="Cochrane G."/>
            <person name="Meng A."/>
            <person name="Brown T."/>
            <person name="Cohen L."/>
        </authorList>
    </citation>
    <scope>NUCLEOTIDE SEQUENCE</scope>
    <source>
        <strain evidence="2">CCMP2329</strain>
    </source>
</reference>
<dbReference type="AlphaFoldDB" id="A0A7S1GFI0"/>
<gene>
    <name evidence="2" type="ORF">POKL1161_LOCUS999</name>
</gene>
<dbReference type="InterPro" id="IPR008271">
    <property type="entry name" value="Ser/Thr_kinase_AS"/>
</dbReference>
<dbReference type="InterPro" id="IPR011009">
    <property type="entry name" value="Kinase-like_dom_sf"/>
</dbReference>
<dbReference type="GO" id="GO:0004672">
    <property type="term" value="F:protein kinase activity"/>
    <property type="evidence" value="ECO:0007669"/>
    <property type="project" value="InterPro"/>
</dbReference>
<dbReference type="PROSITE" id="PS00108">
    <property type="entry name" value="PROTEIN_KINASE_ST"/>
    <property type="match status" value="1"/>
</dbReference>
<dbReference type="SMART" id="SM00220">
    <property type="entry name" value="S_TKc"/>
    <property type="match status" value="1"/>
</dbReference>
<protein>
    <recommendedName>
        <fullName evidence="1">Protein kinase domain-containing protein</fullName>
    </recommendedName>
</protein>
<dbReference type="PROSITE" id="PS50011">
    <property type="entry name" value="PROTEIN_KINASE_DOM"/>
    <property type="match status" value="1"/>
</dbReference>
<dbReference type="EMBL" id="HBFV01001412">
    <property type="protein sequence ID" value="CAD8928646.1"/>
    <property type="molecule type" value="Transcribed_RNA"/>
</dbReference>
<organism evidence="2">
    <name type="scientific">Picochlorum oklahomense</name>
    <dbReference type="NCBI Taxonomy" id="249345"/>
    <lineage>
        <taxon>Eukaryota</taxon>
        <taxon>Viridiplantae</taxon>
        <taxon>Chlorophyta</taxon>
        <taxon>core chlorophytes</taxon>
        <taxon>Trebouxiophyceae</taxon>
        <taxon>Trebouxiophyceae incertae sedis</taxon>
        <taxon>Picochlorum</taxon>
    </lineage>
</organism>
<proteinExistence type="predicted"/>
<dbReference type="PANTHER" id="PTHR46699:SF4">
    <property type="entry name" value="SERINE_THREONINE-PROTEIN KINASE STN7, CHLOROPLASTIC"/>
    <property type="match status" value="1"/>
</dbReference>
<sequence>MELLPSTRHACPRSAAMSCLTGAKGRHRSSLERKQFSKRNAHVRQAVISPDLLSSIHDTCQHGMSALFTFAYEPVVLPCSSMNCGDIVYRSTLDPVLRMEQRVLSPQGLLLLAASLSYLFSKPGVLQGMVDTYFLAPLQRVTTPVYCIDDVKVGRKIASGGFGSVYSGRLVESDKPIILKKAIEFGEAEVWMNERIMRASPEIAATYVTAFPDGPDPRPGDPLWLMWEFEGNKTLADLMKSREFPRNTEKVLFGKSLSVLPGPNRRAAAIRVIMKQVLEGLRACHNVGIVHRDFKPQNCVLAEKDNRFKLIDFGAAADLRVGINYVPNQYLLDPRYAPPEQYVMSAQTPRAPPQPVAAFLSPVLWQLNGPDKFDMYSAGITLLQMAFQPLRTDNGLIAFNKTLGDKFNGDLRAWRRSMEKKGAKEWVEGFQTLDALGGGGWDLAVKLVQKEPADRITATAALSHPWFDSSFMATMTSTVDSIGRTAAKVTTADDGWLQKQIARSGTSEAGGFTEAQLSEELDNLGLKTAPPPMRGSNTITWWQSRQKAARQQLRQRRKSIGRNLKRARKTLAESSDMAKSFGFEKLSFWK</sequence>
<dbReference type="GO" id="GO:0005524">
    <property type="term" value="F:ATP binding"/>
    <property type="evidence" value="ECO:0007669"/>
    <property type="project" value="InterPro"/>
</dbReference>